<dbReference type="AlphaFoldDB" id="A0A7W7WC46"/>
<accession>A0A7W7WC46</accession>
<feature type="compositionally biased region" description="Polar residues" evidence="1">
    <location>
        <begin position="9"/>
        <end position="18"/>
    </location>
</feature>
<reference evidence="2 3" key="1">
    <citation type="submission" date="2020-08" db="EMBL/GenBank/DDBJ databases">
        <title>Sequencing the genomes of 1000 actinobacteria strains.</title>
        <authorList>
            <person name="Klenk H.-P."/>
        </authorList>
    </citation>
    <scope>NUCLEOTIDE SEQUENCE [LARGE SCALE GENOMIC DNA]</scope>
    <source>
        <strain evidence="2 3">DSM 43023</strain>
    </source>
</reference>
<evidence type="ECO:0000313" key="2">
    <source>
        <dbReference type="EMBL" id="MBB4941701.1"/>
    </source>
</evidence>
<dbReference type="RefSeq" id="WP_221466260.1">
    <property type="nucleotide sequence ID" value="NZ_BAABEK010000134.1"/>
</dbReference>
<evidence type="ECO:0000313" key="3">
    <source>
        <dbReference type="Proteomes" id="UP000534286"/>
    </source>
</evidence>
<evidence type="ECO:0000256" key="1">
    <source>
        <dbReference type="SAM" id="MobiDB-lite"/>
    </source>
</evidence>
<gene>
    <name evidence="2" type="ORF">FHR32_006078</name>
</gene>
<dbReference type="EMBL" id="JACHJU010000002">
    <property type="protein sequence ID" value="MBB4941701.1"/>
    <property type="molecule type" value="Genomic_DNA"/>
</dbReference>
<keyword evidence="3" id="KW-1185">Reference proteome</keyword>
<dbReference type="Proteomes" id="UP000534286">
    <property type="component" value="Unassembled WGS sequence"/>
</dbReference>
<feature type="compositionally biased region" description="Polar residues" evidence="1">
    <location>
        <begin position="31"/>
        <end position="41"/>
    </location>
</feature>
<sequence>MAYRRAARTWNSPRTSEPSPGPTGRADRFLGSSNPASTSVGSLHADQPSWPSTRPRTATCCRLARGVNGQGAGIDSADSTRTHSPRASTS</sequence>
<name>A0A7W7WC46_9ACTN</name>
<feature type="region of interest" description="Disordered" evidence="1">
    <location>
        <begin position="1"/>
        <end position="90"/>
    </location>
</feature>
<proteinExistence type="predicted"/>
<protein>
    <submittedName>
        <fullName evidence="2">Uncharacterized protein</fullName>
    </submittedName>
</protein>
<comment type="caution">
    <text evidence="2">The sequence shown here is derived from an EMBL/GenBank/DDBJ whole genome shotgun (WGS) entry which is preliminary data.</text>
</comment>
<organism evidence="2 3">
    <name type="scientific">Streptosporangium album</name>
    <dbReference type="NCBI Taxonomy" id="47479"/>
    <lineage>
        <taxon>Bacteria</taxon>
        <taxon>Bacillati</taxon>
        <taxon>Actinomycetota</taxon>
        <taxon>Actinomycetes</taxon>
        <taxon>Streptosporangiales</taxon>
        <taxon>Streptosporangiaceae</taxon>
        <taxon>Streptosporangium</taxon>
    </lineage>
</organism>